<accession>A0A418QRM3</accession>
<feature type="transmembrane region" description="Helical" evidence="1">
    <location>
        <begin position="16"/>
        <end position="40"/>
    </location>
</feature>
<evidence type="ECO:0000256" key="1">
    <source>
        <dbReference type="SAM" id="Phobius"/>
    </source>
</evidence>
<reference evidence="3 4" key="1">
    <citation type="submission" date="2018-09" db="EMBL/GenBank/DDBJ databases">
        <authorList>
            <person name="Zeman M."/>
            <person name="Pardy F."/>
        </authorList>
    </citation>
    <scope>NUCLEOTIDE SEQUENCE [LARGE SCALE GENOMIC DNA]</scope>
    <source>
        <strain evidence="3 4">CCM 8852</strain>
    </source>
</reference>
<reference evidence="3 4" key="2">
    <citation type="submission" date="2019-01" db="EMBL/GenBank/DDBJ databases">
        <title>Hymenobacter humicola sp. nov., isolated from soils in Antarctica.</title>
        <authorList>
            <person name="Sedlacek I."/>
            <person name="Holochova P."/>
            <person name="Kralova S."/>
            <person name="Pantucek R."/>
            <person name="Stankova E."/>
            <person name="Vrbovska V."/>
            <person name="Kristofova L."/>
            <person name="Svec P."/>
            <person name="Busse H.-J."/>
        </authorList>
    </citation>
    <scope>NUCLEOTIDE SEQUENCE [LARGE SCALE GENOMIC DNA]</scope>
    <source>
        <strain evidence="3 4">CCM 8852</strain>
    </source>
</reference>
<dbReference type="EMBL" id="QYCN01000026">
    <property type="protein sequence ID" value="RIY07804.1"/>
    <property type="molecule type" value="Genomic_DNA"/>
</dbReference>
<feature type="transmembrane region" description="Helical" evidence="1">
    <location>
        <begin position="72"/>
        <end position="90"/>
    </location>
</feature>
<evidence type="ECO:0000259" key="2">
    <source>
        <dbReference type="Pfam" id="PF07584"/>
    </source>
</evidence>
<feature type="domain" description="Aerotolerance regulator N-terminal" evidence="2">
    <location>
        <begin position="21"/>
        <end position="92"/>
    </location>
</feature>
<comment type="caution">
    <text evidence="3">The sequence shown here is derived from an EMBL/GenBank/DDBJ whole genome shotgun (WGS) entry which is preliminary data.</text>
</comment>
<keyword evidence="1" id="KW-0472">Membrane</keyword>
<organism evidence="3 4">
    <name type="scientific">Hymenobacter rubripertinctus</name>
    <dbReference type="NCBI Taxonomy" id="2029981"/>
    <lineage>
        <taxon>Bacteria</taxon>
        <taxon>Pseudomonadati</taxon>
        <taxon>Bacteroidota</taxon>
        <taxon>Cytophagia</taxon>
        <taxon>Cytophagales</taxon>
        <taxon>Hymenobacteraceae</taxon>
        <taxon>Hymenobacter</taxon>
    </lineage>
</organism>
<keyword evidence="1" id="KW-1133">Transmembrane helix</keyword>
<dbReference type="Proteomes" id="UP000284250">
    <property type="component" value="Unassembled WGS sequence"/>
</dbReference>
<keyword evidence="1" id="KW-0812">Transmembrane</keyword>
<evidence type="ECO:0000313" key="3">
    <source>
        <dbReference type="EMBL" id="RIY07804.1"/>
    </source>
</evidence>
<evidence type="ECO:0000313" key="4">
    <source>
        <dbReference type="Proteomes" id="UP000284250"/>
    </source>
</evidence>
<protein>
    <recommendedName>
        <fullName evidence="2">Aerotolerance regulator N-terminal domain-containing protein</fullName>
    </recommendedName>
</protein>
<dbReference type="Pfam" id="PF07584">
    <property type="entry name" value="BatA"/>
    <property type="match status" value="1"/>
</dbReference>
<proteinExistence type="predicted"/>
<sequence>MPPCSPETYRCSLLPIFFSSAAPGWLALLGLAVPLAIYLWNRRPGRVVRVGSVRWLAAAANQRLRSLRPEQLLLFLLRAAVLGLLALALAEPVQELPRPPRRGQVLLAPGVTATALAPVRDVLDSLRRQGYELRQLFARRPLGAPVAWAAVGLGDTTQAVARLAMDTVLAPAPNLWNTVQLATDSLPGRPVVVVTSLDVSSFRGTRPALPAAVRWLPLPPPDSSRWPVAAWQPHPDSMVVLLATGSESAVTYQKVRLRRPAVGQMLPSRWGGSEIQLTTQQELVVTESGRRRRLPLLTRAPRWQLSYDAAHAASARVLAAALRALAPVLPLRPRFSSSPALPAAPDSLDWLFWLRDAPLPARWANAPGLRTWQEASTAAKGTATWFRPAGSGTALALARLDTVAAGGTTTLWLTAAGRPLLSWQAPGRYHLHTRLDAAWSSLADSPELPALLLPLVLPETSPAFQPDSRQLPLAQLHSPVAAAAGVLSSAGPTRPLAPWLVLGAGLLFALERLLAARRNARPTSPANPLSP</sequence>
<dbReference type="NCBIfam" id="TIGR02226">
    <property type="entry name" value="two_anch"/>
    <property type="match status" value="1"/>
</dbReference>
<name>A0A418QRM3_9BACT</name>
<gene>
    <name evidence="3" type="ORF">D0T11_15625</name>
</gene>
<dbReference type="InterPro" id="IPR011933">
    <property type="entry name" value="Double_TM_dom"/>
</dbReference>
<dbReference type="InterPro" id="IPR024163">
    <property type="entry name" value="Aerotolerance_reg_N"/>
</dbReference>
<dbReference type="AlphaFoldDB" id="A0A418QRM3"/>
<keyword evidence="4" id="KW-1185">Reference proteome</keyword>